<protein>
    <submittedName>
        <fullName evidence="1">Uncharacterized protein</fullName>
    </submittedName>
</protein>
<dbReference type="EMBL" id="JACHJJ010000039">
    <property type="protein sequence ID" value="MBB5967821.1"/>
    <property type="molecule type" value="Genomic_DNA"/>
</dbReference>
<name>A0A841DCH1_PLAVE</name>
<evidence type="ECO:0000313" key="1">
    <source>
        <dbReference type="EMBL" id="MBB5967821.1"/>
    </source>
</evidence>
<gene>
    <name evidence="1" type="ORF">FHS22_007134</name>
</gene>
<keyword evidence="2" id="KW-1185">Reference proteome</keyword>
<dbReference type="AlphaFoldDB" id="A0A841DCH1"/>
<reference evidence="1 2" key="1">
    <citation type="submission" date="2020-08" db="EMBL/GenBank/DDBJ databases">
        <title>Genomic Encyclopedia of Type Strains, Phase III (KMG-III): the genomes of soil and plant-associated and newly described type strains.</title>
        <authorList>
            <person name="Whitman W."/>
        </authorList>
    </citation>
    <scope>NUCLEOTIDE SEQUENCE [LARGE SCALE GENOMIC DNA]</scope>
    <source>
        <strain evidence="1 2">CECT 3303</strain>
    </source>
</reference>
<sequence length="57" mass="6389">MTFREDASQLRTGTAPRALASFRNLAINTFRLAGRANIAHARRDLLDHDTAFAVYNL</sequence>
<comment type="caution">
    <text evidence="1">The sequence shown here is derived from an EMBL/GenBank/DDBJ whole genome shotgun (WGS) entry which is preliminary data.</text>
</comment>
<accession>A0A841DCH1</accession>
<dbReference type="Proteomes" id="UP000562352">
    <property type="component" value="Unassembled WGS sequence"/>
</dbReference>
<proteinExistence type="predicted"/>
<organism evidence="1 2">
    <name type="scientific">Planomonospora venezuelensis</name>
    <dbReference type="NCBI Taxonomy" id="1999"/>
    <lineage>
        <taxon>Bacteria</taxon>
        <taxon>Bacillati</taxon>
        <taxon>Actinomycetota</taxon>
        <taxon>Actinomycetes</taxon>
        <taxon>Streptosporangiales</taxon>
        <taxon>Streptosporangiaceae</taxon>
        <taxon>Planomonospora</taxon>
    </lineage>
</organism>
<evidence type="ECO:0000313" key="2">
    <source>
        <dbReference type="Proteomes" id="UP000562352"/>
    </source>
</evidence>